<gene>
    <name evidence="13" type="ORF">JHD44_13595</name>
</gene>
<dbReference type="Pfam" id="PF25994">
    <property type="entry name" value="HH_AprE"/>
    <property type="match status" value="1"/>
</dbReference>
<keyword evidence="3 9" id="KW-0813">Transport</keyword>
<evidence type="ECO:0000256" key="9">
    <source>
        <dbReference type="RuleBase" id="RU365093"/>
    </source>
</evidence>
<evidence type="ECO:0000259" key="12">
    <source>
        <dbReference type="Pfam" id="PF26002"/>
    </source>
</evidence>
<dbReference type="InterPro" id="IPR058982">
    <property type="entry name" value="Beta-barrel_AprE"/>
</dbReference>
<sequence length="447" mass="50035">MFNKLSSKQTIEQSDLDFLSDRNAAMMLKTPRGGRLLLWSVFAFLVCALVWANFTYLDEVTVGQGKVIPSSQVQVIQNLEGGILKEVNVRVGQSVAQGELLMTIENTEALSSLRERQVERMNLMVRAARLDAEANGEEPKFTTEMQSGYQEIINREMDLYRNRQISLTTNQAIFEQQIAQKEQEVVEQNAKLSNLEDSFQLASEELRLTRPAFEQGAVSRVELLQLERQVNQLQGDLQATKLAIPRARSALQEARTKLAESTAKFRADAQEQLTDVRAQLDQLRESSVTLEDKVDRTLVRSPVKGIVKQVQINTVGGVIKPGMSLMEIVPVDDSLLIEAKVRPEDVGFIKPELKAVVKLSAYDFSIYGGLDAEVENISADTILDEEGNSFYVVRVRTNKNFLGPSDAPLNIIPGMQSTVDIITGKKSVLDYLMKPIFKAQQNALRER</sequence>
<dbReference type="InterPro" id="IPR050739">
    <property type="entry name" value="MFP"/>
</dbReference>
<proteinExistence type="inferred from homology"/>
<evidence type="ECO:0000256" key="1">
    <source>
        <dbReference type="ARBA" id="ARBA00004377"/>
    </source>
</evidence>
<evidence type="ECO:0000256" key="3">
    <source>
        <dbReference type="ARBA" id="ARBA00022448"/>
    </source>
</evidence>
<evidence type="ECO:0000259" key="11">
    <source>
        <dbReference type="Pfam" id="PF25994"/>
    </source>
</evidence>
<keyword evidence="14" id="KW-1185">Reference proteome</keyword>
<feature type="domain" description="AprE-like beta-barrel" evidence="12">
    <location>
        <begin position="335"/>
        <end position="424"/>
    </location>
</feature>
<comment type="caution">
    <text evidence="13">The sequence shown here is derived from an EMBL/GenBank/DDBJ whole genome shotgun (WGS) entry which is preliminary data.</text>
</comment>
<evidence type="ECO:0000313" key="13">
    <source>
        <dbReference type="EMBL" id="MBJ7551725.1"/>
    </source>
</evidence>
<evidence type="ECO:0000256" key="7">
    <source>
        <dbReference type="ARBA" id="ARBA00022989"/>
    </source>
</evidence>
<keyword evidence="6 9" id="KW-0812">Transmembrane</keyword>
<dbReference type="Proteomes" id="UP000598488">
    <property type="component" value="Unassembled WGS sequence"/>
</dbReference>
<organism evidence="13 14">
    <name type="scientific">Marinomonas ostreistagni</name>
    <dbReference type="NCBI Taxonomy" id="359209"/>
    <lineage>
        <taxon>Bacteria</taxon>
        <taxon>Pseudomonadati</taxon>
        <taxon>Pseudomonadota</taxon>
        <taxon>Gammaproteobacteria</taxon>
        <taxon>Oceanospirillales</taxon>
        <taxon>Oceanospirillaceae</taxon>
        <taxon>Marinomonas</taxon>
    </lineage>
</organism>
<dbReference type="PRINTS" id="PR01490">
    <property type="entry name" value="RTXTOXIND"/>
</dbReference>
<feature type="coiled-coil region" evidence="10">
    <location>
        <begin position="171"/>
        <end position="293"/>
    </location>
</feature>
<protein>
    <recommendedName>
        <fullName evidence="9">Membrane fusion protein (MFP) family protein</fullName>
    </recommendedName>
</protein>
<evidence type="ECO:0000256" key="5">
    <source>
        <dbReference type="ARBA" id="ARBA00022519"/>
    </source>
</evidence>
<reference evidence="13 14" key="1">
    <citation type="submission" date="2020-12" db="EMBL/GenBank/DDBJ databases">
        <title>Comparative genome analysis of fungal antagonists Marinomonas ostreistagni 398 and M. spartinae 468.</title>
        <authorList>
            <person name="Fields J.L."/>
            <person name="Mavrodi O.V."/>
            <person name="Biber P.D."/>
            <person name="Indest K.J."/>
            <person name="Mavrodi D.V."/>
        </authorList>
    </citation>
    <scope>NUCLEOTIDE SEQUENCE [LARGE SCALE GENOMIC DNA]</scope>
    <source>
        <strain evidence="13 14">USM7</strain>
    </source>
</reference>
<dbReference type="PANTHER" id="PTHR30386">
    <property type="entry name" value="MEMBRANE FUSION SUBUNIT OF EMRAB-TOLC MULTIDRUG EFFLUX PUMP"/>
    <property type="match status" value="1"/>
</dbReference>
<dbReference type="PANTHER" id="PTHR30386:SF26">
    <property type="entry name" value="TRANSPORT PROTEIN COMB"/>
    <property type="match status" value="1"/>
</dbReference>
<dbReference type="Gene3D" id="2.40.30.170">
    <property type="match status" value="1"/>
</dbReference>
<evidence type="ECO:0000313" key="14">
    <source>
        <dbReference type="Proteomes" id="UP000598488"/>
    </source>
</evidence>
<evidence type="ECO:0000256" key="10">
    <source>
        <dbReference type="SAM" id="Coils"/>
    </source>
</evidence>
<keyword evidence="8 9" id="KW-0472">Membrane</keyword>
<keyword evidence="5 9" id="KW-0997">Cell inner membrane</keyword>
<feature type="domain" description="AprE-like long alpha-helical hairpin" evidence="11">
    <location>
        <begin position="111"/>
        <end position="292"/>
    </location>
</feature>
<keyword evidence="7 9" id="KW-1133">Transmembrane helix</keyword>
<comment type="similarity">
    <text evidence="2 9">Belongs to the membrane fusion protein (MFP) (TC 8.A.1) family.</text>
</comment>
<dbReference type="InterPro" id="IPR010129">
    <property type="entry name" value="T1SS_HlyD"/>
</dbReference>
<dbReference type="Gene3D" id="2.40.50.100">
    <property type="match status" value="1"/>
</dbReference>
<dbReference type="NCBIfam" id="TIGR01843">
    <property type="entry name" value="type_I_hlyD"/>
    <property type="match status" value="1"/>
</dbReference>
<evidence type="ECO:0000256" key="2">
    <source>
        <dbReference type="ARBA" id="ARBA00009477"/>
    </source>
</evidence>
<evidence type="ECO:0000256" key="6">
    <source>
        <dbReference type="ARBA" id="ARBA00022692"/>
    </source>
</evidence>
<dbReference type="InterPro" id="IPR006144">
    <property type="entry name" value="Secretion_HlyD_CS"/>
</dbReference>
<comment type="subcellular location">
    <subcellularLocation>
        <location evidence="1 9">Cell inner membrane</location>
        <topology evidence="1 9">Single-pass membrane protein</topology>
    </subcellularLocation>
</comment>
<keyword evidence="4 9" id="KW-1003">Cell membrane</keyword>
<evidence type="ECO:0000256" key="4">
    <source>
        <dbReference type="ARBA" id="ARBA00022475"/>
    </source>
</evidence>
<evidence type="ECO:0000256" key="8">
    <source>
        <dbReference type="ARBA" id="ARBA00023136"/>
    </source>
</evidence>
<feature type="transmembrane region" description="Helical" evidence="9">
    <location>
        <begin position="36"/>
        <end position="54"/>
    </location>
</feature>
<name>A0ABS0ZDK9_9GAMM</name>
<dbReference type="PROSITE" id="PS00543">
    <property type="entry name" value="HLYD_FAMILY"/>
    <property type="match status" value="1"/>
</dbReference>
<keyword evidence="10" id="KW-0175">Coiled coil</keyword>
<accession>A0ABS0ZDK9</accession>
<dbReference type="SUPFAM" id="SSF56954">
    <property type="entry name" value="Outer membrane efflux proteins (OEP)"/>
    <property type="match status" value="1"/>
</dbReference>
<dbReference type="Pfam" id="PF26002">
    <property type="entry name" value="Beta-barrel_AprE"/>
    <property type="match status" value="1"/>
</dbReference>
<dbReference type="InterPro" id="IPR058781">
    <property type="entry name" value="HH_AprE-like"/>
</dbReference>
<dbReference type="EMBL" id="JAEMUH010000013">
    <property type="protein sequence ID" value="MBJ7551725.1"/>
    <property type="molecule type" value="Genomic_DNA"/>
</dbReference>